<keyword evidence="1" id="KW-0472">Membrane</keyword>
<gene>
    <name evidence="2" type="ORF">EOD41_01630</name>
</gene>
<proteinExistence type="predicted"/>
<feature type="transmembrane region" description="Helical" evidence="1">
    <location>
        <begin position="104"/>
        <end position="127"/>
    </location>
</feature>
<reference evidence="2 3" key="1">
    <citation type="submission" date="2019-01" db="EMBL/GenBank/DDBJ databases">
        <authorList>
            <person name="Chen W.-M."/>
        </authorList>
    </citation>
    <scope>NUCLEOTIDE SEQUENCE [LARGE SCALE GENOMIC DNA]</scope>
    <source>
        <strain evidence="2 3">YBJ-36</strain>
    </source>
</reference>
<dbReference type="EMBL" id="SACK01000001">
    <property type="protein sequence ID" value="RVU02666.1"/>
    <property type="molecule type" value="Genomic_DNA"/>
</dbReference>
<feature type="transmembrane region" description="Helical" evidence="1">
    <location>
        <begin position="139"/>
        <end position="158"/>
    </location>
</feature>
<dbReference type="AlphaFoldDB" id="A0A437MYJ0"/>
<name>A0A437MYJ0_9SPHI</name>
<keyword evidence="3" id="KW-1185">Reference proteome</keyword>
<keyword evidence="1" id="KW-0812">Transmembrane</keyword>
<protein>
    <submittedName>
        <fullName evidence="2">Uncharacterized protein</fullName>
    </submittedName>
</protein>
<feature type="transmembrane region" description="Helical" evidence="1">
    <location>
        <begin position="39"/>
        <end position="62"/>
    </location>
</feature>
<evidence type="ECO:0000256" key="1">
    <source>
        <dbReference type="SAM" id="Phobius"/>
    </source>
</evidence>
<evidence type="ECO:0000313" key="3">
    <source>
        <dbReference type="Proteomes" id="UP000282759"/>
    </source>
</evidence>
<dbReference type="RefSeq" id="WP_127703033.1">
    <property type="nucleotide sequence ID" value="NZ_SACK01000001.1"/>
</dbReference>
<accession>A0A437MYJ0</accession>
<comment type="caution">
    <text evidence="2">The sequence shown here is derived from an EMBL/GenBank/DDBJ whole genome shotgun (WGS) entry which is preliminary data.</text>
</comment>
<feature type="transmembrane region" description="Helical" evidence="1">
    <location>
        <begin position="170"/>
        <end position="194"/>
    </location>
</feature>
<organism evidence="2 3">
    <name type="scientific">Mucilaginibacter limnophilus</name>
    <dbReference type="NCBI Taxonomy" id="1932778"/>
    <lineage>
        <taxon>Bacteria</taxon>
        <taxon>Pseudomonadati</taxon>
        <taxon>Bacteroidota</taxon>
        <taxon>Sphingobacteriia</taxon>
        <taxon>Sphingobacteriales</taxon>
        <taxon>Sphingobacteriaceae</taxon>
        <taxon>Mucilaginibacter</taxon>
    </lineage>
</organism>
<evidence type="ECO:0000313" key="2">
    <source>
        <dbReference type="EMBL" id="RVU02666.1"/>
    </source>
</evidence>
<dbReference type="Proteomes" id="UP000282759">
    <property type="component" value="Unassembled WGS sequence"/>
</dbReference>
<sequence length="204" mass="22660">MKINRTTTQLAFFFTLLHLITRGVNTALQIIDKPVQPTVLYLLQFLAEISFIVVIVYLISVLKALKAKAAFTGMIVYLVLAVFSFALSVAVQTSLIVPTALLSILLNVQTVLLFITLIFLLAVSFRIDPPAIGSNYRTFFILVIILPLLKSAVSLILLKQWPGHVSQGLNYFDILSLLPPVIWLLIIQQVSVLINNKGTLNKNI</sequence>
<feature type="transmembrane region" description="Helical" evidence="1">
    <location>
        <begin position="74"/>
        <end position="98"/>
    </location>
</feature>
<keyword evidence="1" id="KW-1133">Transmembrane helix</keyword>